<name>A0A2T3FNG8_9CLOT</name>
<protein>
    <submittedName>
        <fullName evidence="8">Competence protein ComEC</fullName>
    </submittedName>
</protein>
<dbReference type="Proteomes" id="UP000241048">
    <property type="component" value="Unassembled WGS sequence"/>
</dbReference>
<reference evidence="8 9" key="1">
    <citation type="submission" date="2018-03" db="EMBL/GenBank/DDBJ databases">
        <title>Lachnoclostridium SNUG30386 gen.nov., sp.nov., isolated from human faeces.</title>
        <authorList>
            <person name="Seo B."/>
            <person name="Jeon K."/>
            <person name="Ko G."/>
        </authorList>
    </citation>
    <scope>NUCLEOTIDE SEQUENCE [LARGE SCALE GENOMIC DNA]</scope>
    <source>
        <strain evidence="8 9">SNUG30386</strain>
    </source>
</reference>
<dbReference type="InterPro" id="IPR035681">
    <property type="entry name" value="ComA-like_MBL"/>
</dbReference>
<proteinExistence type="predicted"/>
<evidence type="ECO:0000259" key="7">
    <source>
        <dbReference type="SMART" id="SM00849"/>
    </source>
</evidence>
<dbReference type="AlphaFoldDB" id="A0A2T3FNG8"/>
<dbReference type="Gene3D" id="3.60.15.10">
    <property type="entry name" value="Ribonuclease Z/Hydroxyacylglutathione hydrolase-like"/>
    <property type="match status" value="1"/>
</dbReference>
<feature type="transmembrane region" description="Helical" evidence="6">
    <location>
        <begin position="12"/>
        <end position="32"/>
    </location>
</feature>
<comment type="caution">
    <text evidence="8">The sequence shown here is derived from an EMBL/GenBank/DDBJ whole genome shotgun (WGS) entry which is preliminary data.</text>
</comment>
<dbReference type="InterPro" id="IPR025405">
    <property type="entry name" value="DUF4131"/>
</dbReference>
<keyword evidence="9" id="KW-1185">Reference proteome</keyword>
<evidence type="ECO:0000256" key="3">
    <source>
        <dbReference type="ARBA" id="ARBA00022692"/>
    </source>
</evidence>
<dbReference type="InterPro" id="IPR052159">
    <property type="entry name" value="Competence_DNA_uptake"/>
</dbReference>
<dbReference type="Pfam" id="PF03772">
    <property type="entry name" value="Competence"/>
    <property type="match status" value="1"/>
</dbReference>
<keyword evidence="4 6" id="KW-1133">Transmembrane helix</keyword>
<evidence type="ECO:0000313" key="9">
    <source>
        <dbReference type="Proteomes" id="UP000241048"/>
    </source>
</evidence>
<evidence type="ECO:0000313" key="8">
    <source>
        <dbReference type="EMBL" id="PST36847.1"/>
    </source>
</evidence>
<evidence type="ECO:0000256" key="5">
    <source>
        <dbReference type="ARBA" id="ARBA00023136"/>
    </source>
</evidence>
<dbReference type="InterPro" id="IPR001279">
    <property type="entry name" value="Metallo-B-lactamas"/>
</dbReference>
<gene>
    <name evidence="8" type="ORF">C7U56_09800</name>
</gene>
<organism evidence="8 9">
    <name type="scientific">Clostridium fessum</name>
    <dbReference type="NCBI Taxonomy" id="2126740"/>
    <lineage>
        <taxon>Bacteria</taxon>
        <taxon>Bacillati</taxon>
        <taxon>Bacillota</taxon>
        <taxon>Clostridia</taxon>
        <taxon>Eubacteriales</taxon>
        <taxon>Clostridiaceae</taxon>
        <taxon>Clostridium</taxon>
    </lineage>
</organism>
<dbReference type="PANTHER" id="PTHR30619:SF7">
    <property type="entry name" value="BETA-LACTAMASE DOMAIN PROTEIN"/>
    <property type="match status" value="1"/>
</dbReference>
<dbReference type="NCBIfam" id="TIGR00360">
    <property type="entry name" value="ComEC_N-term"/>
    <property type="match status" value="1"/>
</dbReference>
<comment type="subcellular location">
    <subcellularLocation>
        <location evidence="1">Cell membrane</location>
        <topology evidence="1">Multi-pass membrane protein</topology>
    </subcellularLocation>
</comment>
<dbReference type="PANTHER" id="PTHR30619">
    <property type="entry name" value="DNA INTERNALIZATION/COMPETENCE PROTEIN COMEC/REC2"/>
    <property type="match status" value="1"/>
</dbReference>
<dbReference type="CDD" id="cd07731">
    <property type="entry name" value="ComA-like_MBL-fold"/>
    <property type="match status" value="1"/>
</dbReference>
<feature type="transmembrane region" description="Helical" evidence="6">
    <location>
        <begin position="414"/>
        <end position="433"/>
    </location>
</feature>
<feature type="transmembrane region" description="Helical" evidence="6">
    <location>
        <begin position="300"/>
        <end position="318"/>
    </location>
</feature>
<evidence type="ECO:0000256" key="6">
    <source>
        <dbReference type="SAM" id="Phobius"/>
    </source>
</evidence>
<dbReference type="SMART" id="SM00849">
    <property type="entry name" value="Lactamase_B"/>
    <property type="match status" value="1"/>
</dbReference>
<sequence length="877" mass="97569">MWMMVAFVLGEVAAYQMGMTVWFIIAAALFLFHRKLCPMKHKAHSFSPAVIKTAEGRVDSDFQTDAERVWNWKDPMMCRVFLLFFCFLAGWGRMTVEMRPDALERMVTQKGGSAEVAISGTLDSISEKNGWCTMILTGVEVEDESVRKVLISCKSDLLEMCEEKILPPCGSQIHLTGTAEFLEEARNPGQFSYRMYYRGLGIRNRVTADRIFISEGKSSPLRSQAECFRAYTTAVFQEICDPEDAGIFQAILLGDKSGLSEELRERFQDNGIAHILAVSGLHVSLIGMSVYSALRFWGISYGWAGLGASALLTFYGFVTGFGASVFRAVFMLEVSCLAAYLGRSYDLLSALSLSLILQAWQSPYLLFSAGLQLSYGAVAAIGLETERLRKVGKRRKEREEEEQEKEKKKGYETFMLSSAIQLYTMPIQLYHYFTFPMLGIFLNLIVIPLLTYAAGSGLLALGIYSIAFVGGKMGGMGGGSSIAGVLSDFGGAASGISEIPEIFRIAASACTGPGHYIFQLYEWLCIQVERVPFHSIVAGRPEMWKIGVFYVALGIRYVWSVGEARENLGRKGIFRFPKDWNAQGKNSVFIAVAVVFLVVKPVHGFQSWFLDVGQGDGVFLRTRDEAILSDCGSSQDKKIGKNVLGPFLKSQGIRTLDWILVSHADADHTNGIEWLLKEEADIRVRNLALPAAGKGQEAYKKLETLARKRGAEVYYLYRGETVRGKSLALRCLYPEAGEKPVEERNSHSLVFDVTYGKFRMLLTGDIGVEEEREILGMEEDKKGEKVTLLKAAHHGSNGSSSEEFLECFSPAFTVLSYGEGNTYGHPAPEAVERLEQTGTEIWRTADSGAVNVWTDGKRMYIKGYKKQDYGKERDKNR</sequence>
<evidence type="ECO:0000256" key="2">
    <source>
        <dbReference type="ARBA" id="ARBA00022475"/>
    </source>
</evidence>
<dbReference type="InterPro" id="IPR004477">
    <property type="entry name" value="ComEC_N"/>
</dbReference>
<keyword evidence="5 6" id="KW-0472">Membrane</keyword>
<dbReference type="EMBL" id="PYLO01000003">
    <property type="protein sequence ID" value="PST36847.1"/>
    <property type="molecule type" value="Genomic_DNA"/>
</dbReference>
<dbReference type="SUPFAM" id="SSF56281">
    <property type="entry name" value="Metallo-hydrolase/oxidoreductase"/>
    <property type="match status" value="1"/>
</dbReference>
<dbReference type="Pfam" id="PF13567">
    <property type="entry name" value="DUF4131"/>
    <property type="match status" value="1"/>
</dbReference>
<dbReference type="GO" id="GO:0005886">
    <property type="term" value="C:plasma membrane"/>
    <property type="evidence" value="ECO:0007669"/>
    <property type="project" value="UniProtKB-SubCell"/>
</dbReference>
<accession>A0A2T3FNG8</accession>
<feature type="domain" description="Metallo-beta-lactamase" evidence="7">
    <location>
        <begin position="614"/>
        <end position="819"/>
    </location>
</feature>
<keyword evidence="2" id="KW-1003">Cell membrane</keyword>
<feature type="transmembrane region" description="Helical" evidence="6">
    <location>
        <begin position="272"/>
        <end position="294"/>
    </location>
</feature>
<evidence type="ECO:0000256" key="1">
    <source>
        <dbReference type="ARBA" id="ARBA00004651"/>
    </source>
</evidence>
<feature type="transmembrane region" description="Helical" evidence="6">
    <location>
        <begin position="362"/>
        <end position="383"/>
    </location>
</feature>
<dbReference type="Pfam" id="PF00753">
    <property type="entry name" value="Lactamase_B"/>
    <property type="match status" value="1"/>
</dbReference>
<feature type="transmembrane region" description="Helical" evidence="6">
    <location>
        <begin position="445"/>
        <end position="469"/>
    </location>
</feature>
<dbReference type="InterPro" id="IPR036866">
    <property type="entry name" value="RibonucZ/Hydroxyglut_hydro"/>
</dbReference>
<evidence type="ECO:0000256" key="4">
    <source>
        <dbReference type="ARBA" id="ARBA00022989"/>
    </source>
</evidence>
<keyword evidence="3 6" id="KW-0812">Transmembrane</keyword>